<protein>
    <submittedName>
        <fullName evidence="2">Uncharacterized protein</fullName>
    </submittedName>
</protein>
<gene>
    <name evidence="1" type="ORF">FHR37_004096</name>
    <name evidence="2" type="ORF">SAMN05421678_118139</name>
</gene>
<proteinExistence type="predicted"/>
<dbReference type="Proteomes" id="UP000533017">
    <property type="component" value="Unassembled WGS sequence"/>
</dbReference>
<reference evidence="1 4" key="2">
    <citation type="submission" date="2020-07" db="EMBL/GenBank/DDBJ databases">
        <title>Sequencing the genomes of 1000 actinobacteria strains.</title>
        <authorList>
            <person name="Klenk H.-P."/>
        </authorList>
    </citation>
    <scope>NUCLEOTIDE SEQUENCE [LARGE SCALE GENOMIC DNA]</scope>
    <source>
        <strain evidence="1 4">DSM 45117</strain>
    </source>
</reference>
<accession>A0A1I3ACT3</accession>
<sequence>MKLPSRDEVRQALEDLVAGRRSRDEVEDWAMPWVVGEADVTDMAVWRTLNKLCQADARDTPGVYLYHAVDFQFWLEEYERDVTRWAEE</sequence>
<dbReference type="EMBL" id="JACBZA010000001">
    <property type="protein sequence ID" value="NYH85245.1"/>
    <property type="molecule type" value="Genomic_DNA"/>
</dbReference>
<evidence type="ECO:0000313" key="1">
    <source>
        <dbReference type="EMBL" id="NYH85245.1"/>
    </source>
</evidence>
<keyword evidence="4" id="KW-1185">Reference proteome</keyword>
<dbReference type="Proteomes" id="UP000199052">
    <property type="component" value="Unassembled WGS sequence"/>
</dbReference>
<evidence type="ECO:0000313" key="3">
    <source>
        <dbReference type="Proteomes" id="UP000199052"/>
    </source>
</evidence>
<evidence type="ECO:0000313" key="4">
    <source>
        <dbReference type="Proteomes" id="UP000533017"/>
    </source>
</evidence>
<dbReference type="AlphaFoldDB" id="A0A1I3ACT3"/>
<dbReference type="EMBL" id="FOOI01000018">
    <property type="protein sequence ID" value="SFH47101.1"/>
    <property type="molecule type" value="Genomic_DNA"/>
</dbReference>
<dbReference type="STRING" id="504797.SAMN05421678_118139"/>
<dbReference type="RefSeq" id="WP_139239167.1">
    <property type="nucleotide sequence ID" value="NZ_FOOI01000018.1"/>
</dbReference>
<dbReference type="OrthoDB" id="4225757at2"/>
<reference evidence="2 3" key="1">
    <citation type="submission" date="2016-10" db="EMBL/GenBank/DDBJ databases">
        <authorList>
            <person name="de Groot N.N."/>
        </authorList>
    </citation>
    <scope>NUCLEOTIDE SEQUENCE [LARGE SCALE GENOMIC DNA]</scope>
    <source>
        <strain evidence="2 3">CPCC 202808</strain>
    </source>
</reference>
<organism evidence="2 3">
    <name type="scientific">Actinopolymorpha cephalotaxi</name>
    <dbReference type="NCBI Taxonomy" id="504797"/>
    <lineage>
        <taxon>Bacteria</taxon>
        <taxon>Bacillati</taxon>
        <taxon>Actinomycetota</taxon>
        <taxon>Actinomycetes</taxon>
        <taxon>Propionibacteriales</taxon>
        <taxon>Actinopolymorphaceae</taxon>
        <taxon>Actinopolymorpha</taxon>
    </lineage>
</organism>
<evidence type="ECO:0000313" key="2">
    <source>
        <dbReference type="EMBL" id="SFH47101.1"/>
    </source>
</evidence>
<name>A0A1I3ACT3_9ACTN</name>